<dbReference type="SUPFAM" id="SSF53738">
    <property type="entry name" value="Phosphoglucomutase, first 3 domains"/>
    <property type="match status" value="2"/>
</dbReference>
<comment type="cofactor">
    <cofactor evidence="1">
        <name>Mg(2+)</name>
        <dbReference type="ChEBI" id="CHEBI:18420"/>
    </cofactor>
</comment>
<dbReference type="GO" id="GO:0005975">
    <property type="term" value="P:carbohydrate metabolic process"/>
    <property type="evidence" value="ECO:0007669"/>
    <property type="project" value="InterPro"/>
</dbReference>
<evidence type="ECO:0000259" key="8">
    <source>
        <dbReference type="Pfam" id="PF02880"/>
    </source>
</evidence>
<evidence type="ECO:0000259" key="7">
    <source>
        <dbReference type="Pfam" id="PF02879"/>
    </source>
</evidence>
<evidence type="ECO:0000256" key="1">
    <source>
        <dbReference type="ARBA" id="ARBA00001946"/>
    </source>
</evidence>
<evidence type="ECO:0000313" key="9">
    <source>
        <dbReference type="EMBL" id="KKW33099.1"/>
    </source>
</evidence>
<proteinExistence type="predicted"/>
<dbReference type="SUPFAM" id="SSF55957">
    <property type="entry name" value="Phosphoglucomutase, C-terminal domain"/>
    <property type="match status" value="1"/>
</dbReference>
<dbReference type="EMBL" id="LCRH01000009">
    <property type="protein sequence ID" value="KKW33099.1"/>
    <property type="molecule type" value="Genomic_DNA"/>
</dbReference>
<keyword evidence="3" id="KW-0479">Metal-binding</keyword>
<keyword evidence="5" id="KW-0413">Isomerase</keyword>
<evidence type="ECO:0000313" key="10">
    <source>
        <dbReference type="Proteomes" id="UP000034054"/>
    </source>
</evidence>
<evidence type="ECO:0000256" key="3">
    <source>
        <dbReference type="ARBA" id="ARBA00022723"/>
    </source>
</evidence>
<dbReference type="GO" id="GO:0046872">
    <property type="term" value="F:metal ion binding"/>
    <property type="evidence" value="ECO:0007669"/>
    <property type="project" value="UniProtKB-KW"/>
</dbReference>
<dbReference type="AlphaFoldDB" id="A0A0G2AKH5"/>
<dbReference type="InterPro" id="IPR005843">
    <property type="entry name" value="A-D-PHexomutase_C"/>
</dbReference>
<dbReference type="InterPro" id="IPR005845">
    <property type="entry name" value="A-D-PHexomutase_a/b/a-II"/>
</dbReference>
<evidence type="ECO:0000256" key="2">
    <source>
        <dbReference type="ARBA" id="ARBA00022553"/>
    </source>
</evidence>
<sequence>MKIVVDSANGMGAQYFDELFKLVDADVTRMFWEYDGSFPNHEADPFKEENTEAIRAKVVEVGADLGITTDGDGDRIFFIDDKGHLVTPAVLRGLLAQIVLRDHPGSTICYDIRPGKITRDMIVEAGGIPSVTRVGHSLIKEQMRKEQAVFGGESSGHFFYAFPTGVYEGPVTVATQILQEVTRRGIRLSEIVEPLERYVHSGEINFTVEDKDGMMHKLTQIFSDGELTTLDGITITYPDFWFNVRGSNTESKLRLNLEAIDRKTMESRRDEIVAVIKEGA</sequence>
<feature type="domain" description="Alpha-D-phosphohexomutase alpha/beta/alpha" evidence="7">
    <location>
        <begin position="1"/>
        <end position="83"/>
    </location>
</feature>
<dbReference type="Gene3D" id="3.40.120.10">
    <property type="entry name" value="Alpha-D-Glucose-1,6-Bisphosphate, subunit A, domain 3"/>
    <property type="match status" value="2"/>
</dbReference>
<feature type="domain" description="Alpha-D-phosphohexomutase alpha/beta/alpha" evidence="8">
    <location>
        <begin position="94"/>
        <end position="198"/>
    </location>
</feature>
<dbReference type="Gene3D" id="3.30.310.50">
    <property type="entry name" value="Alpha-D-phosphohexomutase, C-terminal domain"/>
    <property type="match status" value="1"/>
</dbReference>
<dbReference type="InterPro" id="IPR016055">
    <property type="entry name" value="A-D-PHexomutase_a/b/a-I/II/III"/>
</dbReference>
<accession>A0A0G2AKH5</accession>
<dbReference type="GO" id="GO:0016868">
    <property type="term" value="F:intramolecular phosphotransferase activity"/>
    <property type="evidence" value="ECO:0007669"/>
    <property type="project" value="InterPro"/>
</dbReference>
<comment type="caution">
    <text evidence="9">The sequence shown here is derived from an EMBL/GenBank/DDBJ whole genome shotgun (WGS) entry which is preliminary data.</text>
</comment>
<dbReference type="InterPro" id="IPR036900">
    <property type="entry name" value="A-D-PHexomutase_C_sf"/>
</dbReference>
<dbReference type="InterPro" id="IPR005846">
    <property type="entry name" value="A-D-PHexomutase_a/b/a-III"/>
</dbReference>
<keyword evidence="4" id="KW-0460">Magnesium</keyword>
<evidence type="ECO:0000256" key="5">
    <source>
        <dbReference type="ARBA" id="ARBA00023235"/>
    </source>
</evidence>
<protein>
    <submittedName>
        <fullName evidence="9">Phosphomannomutase</fullName>
    </submittedName>
</protein>
<keyword evidence="2" id="KW-0597">Phosphoprotein</keyword>
<gene>
    <name evidence="9" type="ORF">UY76_C0009G0005</name>
</gene>
<dbReference type="Pfam" id="PF02880">
    <property type="entry name" value="PGM_PMM_III"/>
    <property type="match status" value="1"/>
</dbReference>
<dbReference type="Proteomes" id="UP000034054">
    <property type="component" value="Unassembled WGS sequence"/>
</dbReference>
<dbReference type="Pfam" id="PF02879">
    <property type="entry name" value="PGM_PMM_II"/>
    <property type="match status" value="1"/>
</dbReference>
<feature type="domain" description="Alpha-D-phosphohexomutase C-terminal" evidence="6">
    <location>
        <begin position="203"/>
        <end position="274"/>
    </location>
</feature>
<reference evidence="9 10" key="1">
    <citation type="journal article" date="2015" name="Nature">
        <title>rRNA introns, odd ribosomes, and small enigmatic genomes across a large radiation of phyla.</title>
        <authorList>
            <person name="Brown C.T."/>
            <person name="Hug L.A."/>
            <person name="Thomas B.C."/>
            <person name="Sharon I."/>
            <person name="Castelle C.J."/>
            <person name="Singh A."/>
            <person name="Wilkins M.J."/>
            <person name="Williams K.H."/>
            <person name="Banfield J.F."/>
        </authorList>
    </citation>
    <scope>NUCLEOTIDE SEQUENCE [LARGE SCALE GENOMIC DNA]</scope>
</reference>
<evidence type="ECO:0000259" key="6">
    <source>
        <dbReference type="Pfam" id="PF00408"/>
    </source>
</evidence>
<dbReference type="Pfam" id="PF00408">
    <property type="entry name" value="PGM_PMM_IV"/>
    <property type="match status" value="1"/>
</dbReference>
<name>A0A0G2AKH5_9BACT</name>
<dbReference type="PANTHER" id="PTHR43771:SF1">
    <property type="entry name" value="PHOSPHOMANNOMUTASE"/>
    <property type="match status" value="1"/>
</dbReference>
<evidence type="ECO:0000256" key="4">
    <source>
        <dbReference type="ARBA" id="ARBA00022842"/>
    </source>
</evidence>
<dbReference type="PANTHER" id="PTHR43771">
    <property type="entry name" value="PHOSPHOMANNOMUTASE"/>
    <property type="match status" value="1"/>
</dbReference>
<organism evidence="9 10">
    <name type="scientific">Candidatus Uhrbacteria bacterium GW2011_GWA2_52_8d</name>
    <dbReference type="NCBI Taxonomy" id="1618979"/>
    <lineage>
        <taxon>Bacteria</taxon>
        <taxon>Candidatus Uhriibacteriota</taxon>
    </lineage>
</organism>